<evidence type="ECO:0000313" key="10">
    <source>
        <dbReference type="Proteomes" id="UP001188597"/>
    </source>
</evidence>
<keyword evidence="7" id="KW-0812">Transmembrane</keyword>
<dbReference type="GO" id="GO:0016926">
    <property type="term" value="P:protein desumoylation"/>
    <property type="evidence" value="ECO:0007669"/>
    <property type="project" value="TreeGrafter"/>
</dbReference>
<dbReference type="Proteomes" id="UP001188597">
    <property type="component" value="Unassembled WGS sequence"/>
</dbReference>
<sequence length="563" mass="64516">MGALTSNRKRGDDSYTSNLKNPSLYSRDITTHIAKKPRISQSLQPSTGRLISSLNSAVSKYSRYPVLKSQLRREVLGPVRTSRFGLPGSSRVSFGGDKRESFGFEVESGLSLSGNKREAMGNALWTNYDEKRQDAIGSFMFLGKKKEREEVVEVIDVKDDVLEDDLGLEILEDGPDRRLGQTNKEFEIVEDQHEWRSHQVGETNGNVVDLMELDGKVAEGNNFQPSTSSVVSGLSNVNLKVESAEKMLDSLSLYGNVDNLEEPLHRRLLDSARRHNDKLNCLQSQIKLKEALLASIRLLRPAKKPHEDATVREPFVPLTNEEEAEVSRALNSNRRKILVTHENSNIEITGQVLQCLRPGAWLNDEVINLYFELLKEREKREPQKFLKCHFFNTFFYKKLVSGRSGYDFKSVRRWTTQRKLGYCLLECDKIFVPIHKEVHWCLAVINKKDEKFQYLDSLGGQDKQVMRMLARYFVDEVKDKSRKDIDVSSWKQEDVVDLPDQENGFDCGMFMIKYADFYSRDVGLCFNQVYSKIKRRYMLQVFLGPEAILVGLLVLLAAELILF</sequence>
<dbReference type="Gene3D" id="3.40.395.10">
    <property type="entry name" value="Adenoviral Proteinase, Chain A"/>
    <property type="match status" value="1"/>
</dbReference>
<keyword evidence="10" id="KW-1185">Reference proteome</keyword>
<feature type="non-terminal residue" evidence="9">
    <location>
        <position position="1"/>
    </location>
</feature>
<gene>
    <name evidence="9" type="ORF">RJ639_022866</name>
</gene>
<evidence type="ECO:0000256" key="3">
    <source>
        <dbReference type="ARBA" id="ARBA00022786"/>
    </source>
</evidence>
<feature type="region of interest" description="Disordered" evidence="6">
    <location>
        <begin position="1"/>
        <end position="21"/>
    </location>
</feature>
<dbReference type="InterPro" id="IPR003653">
    <property type="entry name" value="Peptidase_C48_C"/>
</dbReference>
<keyword evidence="5" id="KW-0788">Thiol protease</keyword>
<comment type="caution">
    <text evidence="9">The sequence shown here is derived from an EMBL/GenBank/DDBJ whole genome shotgun (WGS) entry which is preliminary data.</text>
</comment>
<evidence type="ECO:0000256" key="6">
    <source>
        <dbReference type="SAM" id="MobiDB-lite"/>
    </source>
</evidence>
<accession>A0AA89ADH6</accession>
<keyword evidence="3" id="KW-0833">Ubl conjugation pathway</keyword>
<proteinExistence type="inferred from homology"/>
<protein>
    <recommendedName>
        <fullName evidence="8">Ubiquitin-like protease family profile domain-containing protein</fullName>
    </recommendedName>
</protein>
<dbReference type="InterPro" id="IPR038765">
    <property type="entry name" value="Papain-like_cys_pep_sf"/>
</dbReference>
<evidence type="ECO:0000259" key="8">
    <source>
        <dbReference type="PROSITE" id="PS50600"/>
    </source>
</evidence>
<feature type="transmembrane region" description="Helical" evidence="7">
    <location>
        <begin position="541"/>
        <end position="562"/>
    </location>
</feature>
<evidence type="ECO:0000256" key="1">
    <source>
        <dbReference type="ARBA" id="ARBA00005234"/>
    </source>
</evidence>
<evidence type="ECO:0000256" key="5">
    <source>
        <dbReference type="ARBA" id="ARBA00022807"/>
    </source>
</evidence>
<comment type="similarity">
    <text evidence="1">Belongs to the peptidase C48 family.</text>
</comment>
<dbReference type="AlphaFoldDB" id="A0AA89ADH6"/>
<evidence type="ECO:0000256" key="7">
    <source>
        <dbReference type="SAM" id="Phobius"/>
    </source>
</evidence>
<reference evidence="9" key="1">
    <citation type="submission" date="2022-12" db="EMBL/GenBank/DDBJ databases">
        <title>Draft genome assemblies for two species of Escallonia (Escalloniales).</title>
        <authorList>
            <person name="Chanderbali A."/>
            <person name="Dervinis C."/>
            <person name="Anghel I."/>
            <person name="Soltis D."/>
            <person name="Soltis P."/>
            <person name="Zapata F."/>
        </authorList>
    </citation>
    <scope>NUCLEOTIDE SEQUENCE</scope>
    <source>
        <strain evidence="9">UCBG64.0493</strain>
        <tissue evidence="9">Leaf</tissue>
    </source>
</reference>
<evidence type="ECO:0000256" key="2">
    <source>
        <dbReference type="ARBA" id="ARBA00022670"/>
    </source>
</evidence>
<evidence type="ECO:0000313" key="9">
    <source>
        <dbReference type="EMBL" id="KAK2998682.1"/>
    </source>
</evidence>
<evidence type="ECO:0000256" key="4">
    <source>
        <dbReference type="ARBA" id="ARBA00022801"/>
    </source>
</evidence>
<name>A0AA89ADH6_9ASTE</name>
<dbReference type="GO" id="GO:0006508">
    <property type="term" value="P:proteolysis"/>
    <property type="evidence" value="ECO:0007669"/>
    <property type="project" value="UniProtKB-KW"/>
</dbReference>
<dbReference type="Pfam" id="PF02902">
    <property type="entry name" value="Peptidase_C48"/>
    <property type="match status" value="1"/>
</dbReference>
<dbReference type="FunFam" id="3.40.395.10:FF:000005">
    <property type="entry name" value="Ubiquitin-like-specific protease ESD4"/>
    <property type="match status" value="1"/>
</dbReference>
<dbReference type="GO" id="GO:0005634">
    <property type="term" value="C:nucleus"/>
    <property type="evidence" value="ECO:0007669"/>
    <property type="project" value="TreeGrafter"/>
</dbReference>
<dbReference type="EMBL" id="JAVXUP010003543">
    <property type="protein sequence ID" value="KAK2998682.1"/>
    <property type="molecule type" value="Genomic_DNA"/>
</dbReference>
<dbReference type="SUPFAM" id="SSF54001">
    <property type="entry name" value="Cysteine proteinases"/>
    <property type="match status" value="1"/>
</dbReference>
<keyword evidence="7" id="KW-0472">Membrane</keyword>
<dbReference type="PANTHER" id="PTHR12606">
    <property type="entry name" value="SENTRIN/SUMO-SPECIFIC PROTEASE"/>
    <property type="match status" value="1"/>
</dbReference>
<keyword evidence="7" id="KW-1133">Transmembrane helix</keyword>
<keyword evidence="4" id="KW-0378">Hydrolase</keyword>
<dbReference type="PROSITE" id="PS50600">
    <property type="entry name" value="ULP_PROTEASE"/>
    <property type="match status" value="1"/>
</dbReference>
<dbReference type="GO" id="GO:0016929">
    <property type="term" value="F:deSUMOylase activity"/>
    <property type="evidence" value="ECO:0007669"/>
    <property type="project" value="TreeGrafter"/>
</dbReference>
<feature type="domain" description="Ubiquitin-like protease family profile" evidence="8">
    <location>
        <begin position="346"/>
        <end position="518"/>
    </location>
</feature>
<keyword evidence="2" id="KW-0645">Protease</keyword>
<organism evidence="9 10">
    <name type="scientific">Escallonia herrerae</name>
    <dbReference type="NCBI Taxonomy" id="1293975"/>
    <lineage>
        <taxon>Eukaryota</taxon>
        <taxon>Viridiplantae</taxon>
        <taxon>Streptophyta</taxon>
        <taxon>Embryophyta</taxon>
        <taxon>Tracheophyta</taxon>
        <taxon>Spermatophyta</taxon>
        <taxon>Magnoliopsida</taxon>
        <taxon>eudicotyledons</taxon>
        <taxon>Gunneridae</taxon>
        <taxon>Pentapetalae</taxon>
        <taxon>asterids</taxon>
        <taxon>campanulids</taxon>
        <taxon>Escalloniales</taxon>
        <taxon>Escalloniaceae</taxon>
        <taxon>Escallonia</taxon>
    </lineage>
</organism>
<dbReference type="PANTHER" id="PTHR12606:SF1">
    <property type="entry name" value="UBIQUITIN-LIKE-SPECIFIC PROTEASE 1A"/>
    <property type="match status" value="1"/>
</dbReference>